<dbReference type="Proteomes" id="UP000250163">
    <property type="component" value="Chromosome MORIYA"/>
</dbReference>
<dbReference type="EMBL" id="LS483250">
    <property type="protein sequence ID" value="SQD76623.1"/>
    <property type="molecule type" value="Genomic_DNA"/>
</dbReference>
<dbReference type="AlphaFoldDB" id="A0A330LIX7"/>
<evidence type="ECO:0000313" key="1">
    <source>
        <dbReference type="EMBL" id="SQD76623.1"/>
    </source>
</evidence>
<organism evidence="1 2">
    <name type="scientific">Moritella yayanosii</name>
    <dbReference type="NCBI Taxonomy" id="69539"/>
    <lineage>
        <taxon>Bacteria</taxon>
        <taxon>Pseudomonadati</taxon>
        <taxon>Pseudomonadota</taxon>
        <taxon>Gammaproteobacteria</taxon>
        <taxon>Alteromonadales</taxon>
        <taxon>Moritellaceae</taxon>
        <taxon>Moritella</taxon>
    </lineage>
</organism>
<keyword evidence="2" id="KW-1185">Reference proteome</keyword>
<dbReference type="KEGG" id="mya:MORIYA_0145"/>
<name>A0A330LIX7_9GAMM</name>
<accession>A0A330LIX7</accession>
<sequence length="40" mass="4833">MAIDFSQTDTYADTEYIFFPYKLKISNSFQYILRDLFGLR</sequence>
<protein>
    <submittedName>
        <fullName evidence="1">Uncharacterized protein</fullName>
    </submittedName>
</protein>
<reference evidence="2" key="1">
    <citation type="submission" date="2018-05" db="EMBL/GenBank/DDBJ databases">
        <authorList>
            <person name="Cea G.-C."/>
            <person name="William W."/>
        </authorList>
    </citation>
    <scope>NUCLEOTIDE SEQUENCE [LARGE SCALE GENOMIC DNA]</scope>
    <source>
        <strain evidence="2">DB21MT 5</strain>
    </source>
</reference>
<evidence type="ECO:0000313" key="2">
    <source>
        <dbReference type="Proteomes" id="UP000250163"/>
    </source>
</evidence>
<proteinExistence type="predicted"/>
<gene>
    <name evidence="1" type="ORF">MORIYA_0145</name>
</gene>